<reference evidence="4" key="1">
    <citation type="journal article" date="2021" name="Nat. Commun.">
        <title>Genomic analyses provide insights into spinach domestication and the genetic basis of agronomic traits.</title>
        <authorList>
            <person name="Cai X."/>
            <person name="Sun X."/>
            <person name="Xu C."/>
            <person name="Sun H."/>
            <person name="Wang X."/>
            <person name="Ge C."/>
            <person name="Zhang Z."/>
            <person name="Wang Q."/>
            <person name="Fei Z."/>
            <person name="Jiao C."/>
            <person name="Wang Q."/>
        </authorList>
    </citation>
    <scope>NUCLEOTIDE SEQUENCE [LARGE SCALE GENOMIC DNA]</scope>
    <source>
        <strain evidence="4">cv. Varoflay</strain>
    </source>
</reference>
<feature type="chain" id="PRO_5047315532" evidence="2">
    <location>
        <begin position="20"/>
        <end position="131"/>
    </location>
</feature>
<accession>A0ABM3QZR1</accession>
<dbReference type="Pfam" id="PF07983">
    <property type="entry name" value="X8"/>
    <property type="match status" value="1"/>
</dbReference>
<feature type="domain" description="X8" evidence="3">
    <location>
        <begin position="30"/>
        <end position="111"/>
    </location>
</feature>
<dbReference type="Proteomes" id="UP000813463">
    <property type="component" value="Chromosome 6"/>
</dbReference>
<proteinExistence type="predicted"/>
<keyword evidence="1 2" id="KW-0732">Signal</keyword>
<evidence type="ECO:0000256" key="1">
    <source>
        <dbReference type="ARBA" id="ARBA00022729"/>
    </source>
</evidence>
<gene>
    <name evidence="5" type="primary">LOC130463691</name>
</gene>
<protein>
    <submittedName>
        <fullName evidence="5">Glucan endo-1,3-beta-glucosidase 4-like</fullName>
    </submittedName>
</protein>
<reference evidence="5" key="2">
    <citation type="submission" date="2025-08" db="UniProtKB">
        <authorList>
            <consortium name="RefSeq"/>
        </authorList>
    </citation>
    <scope>IDENTIFICATION</scope>
    <source>
        <tissue evidence="5">Leaf</tissue>
    </source>
</reference>
<dbReference type="PANTHER" id="PTHR31044">
    <property type="entry name" value="BETA-1,3 GLUCANASE"/>
    <property type="match status" value="1"/>
</dbReference>
<feature type="signal peptide" evidence="2">
    <location>
        <begin position="1"/>
        <end position="19"/>
    </location>
</feature>
<dbReference type="PANTHER" id="PTHR31044:SF52">
    <property type="entry name" value="OS01G0631500 PROTEIN"/>
    <property type="match status" value="1"/>
</dbReference>
<evidence type="ECO:0000259" key="3">
    <source>
        <dbReference type="SMART" id="SM00768"/>
    </source>
</evidence>
<organism evidence="4 5">
    <name type="scientific">Spinacia oleracea</name>
    <name type="common">Spinach</name>
    <dbReference type="NCBI Taxonomy" id="3562"/>
    <lineage>
        <taxon>Eukaryota</taxon>
        <taxon>Viridiplantae</taxon>
        <taxon>Streptophyta</taxon>
        <taxon>Embryophyta</taxon>
        <taxon>Tracheophyta</taxon>
        <taxon>Spermatophyta</taxon>
        <taxon>Magnoliopsida</taxon>
        <taxon>eudicotyledons</taxon>
        <taxon>Gunneridae</taxon>
        <taxon>Pentapetalae</taxon>
        <taxon>Caryophyllales</taxon>
        <taxon>Chenopodiaceae</taxon>
        <taxon>Chenopodioideae</taxon>
        <taxon>Anserineae</taxon>
        <taxon>Spinacia</taxon>
    </lineage>
</organism>
<name>A0ABM3QZR1_SPIOL</name>
<dbReference type="GeneID" id="130463691"/>
<dbReference type="InterPro" id="IPR012946">
    <property type="entry name" value="X8"/>
</dbReference>
<evidence type="ECO:0000313" key="5">
    <source>
        <dbReference type="RefSeq" id="XP_056688877.1"/>
    </source>
</evidence>
<evidence type="ECO:0000256" key="2">
    <source>
        <dbReference type="SAM" id="SignalP"/>
    </source>
</evidence>
<sequence>MISNALSLVFFTSILLIYSGQITDGQSQCAFCIAHPNASDVVIQQKLDYFCGTNPASCALIQPGQPCYVANDLKTTASYVYDYWFVAGADCNFDDTGLQTNQDPSHGDCKFLTKNCTSGSMKSWNTAKVSL</sequence>
<dbReference type="RefSeq" id="XP_056688877.1">
    <property type="nucleotide sequence ID" value="XM_056832899.1"/>
</dbReference>
<evidence type="ECO:0000313" key="4">
    <source>
        <dbReference type="Proteomes" id="UP000813463"/>
    </source>
</evidence>
<keyword evidence="4" id="KW-1185">Reference proteome</keyword>
<dbReference type="InterPro" id="IPR044788">
    <property type="entry name" value="X8_dom_prot"/>
</dbReference>
<dbReference type="SMART" id="SM00768">
    <property type="entry name" value="X8"/>
    <property type="match status" value="1"/>
</dbReference>